<dbReference type="InterPro" id="IPR011726">
    <property type="entry name" value="KdpF"/>
</dbReference>
<protein>
    <submittedName>
        <fullName evidence="2">K(+)-transporting ATPase subunit F</fullName>
    </submittedName>
</protein>
<name>A0A270AKU9_FAUOS</name>
<evidence type="ECO:0000313" key="1">
    <source>
        <dbReference type="EMBL" id="ATR79973.1"/>
    </source>
</evidence>
<dbReference type="AlphaFoldDB" id="A0A270AKU9"/>
<dbReference type="GO" id="GO:0005886">
    <property type="term" value="C:plasma membrane"/>
    <property type="evidence" value="ECO:0007669"/>
    <property type="project" value="InterPro"/>
</dbReference>
<evidence type="ECO:0000313" key="3">
    <source>
        <dbReference type="Proteomes" id="UP000229340"/>
    </source>
</evidence>
<gene>
    <name evidence="2" type="primary">kdpF</name>
    <name evidence="2" type="ORF">CYJ96_10070</name>
    <name evidence="1" type="ORF">NP7_11480</name>
</gene>
<evidence type="ECO:0000313" key="4">
    <source>
        <dbReference type="Proteomes" id="UP000234914"/>
    </source>
</evidence>
<reference evidence="3" key="1">
    <citation type="submission" date="2017-10" db="EMBL/GenBank/DDBJ databases">
        <title>Complete genome sequence of Moraxella osloensis NP7 isolated from human skin.</title>
        <authorList>
            <person name="Lee K."/>
            <person name="Lim J.Y."/>
            <person name="Hwang I."/>
        </authorList>
    </citation>
    <scope>NUCLEOTIDE SEQUENCE [LARGE SCALE GENOMIC DNA]</scope>
    <source>
        <strain evidence="3">NP7</strain>
        <plasmid evidence="3">pnp7-3</plasmid>
    </source>
</reference>
<dbReference type="GO" id="GO:0008556">
    <property type="term" value="F:P-type potassium transmembrane transporter activity"/>
    <property type="evidence" value="ECO:0007669"/>
    <property type="project" value="InterPro"/>
</dbReference>
<accession>A0A270AKU9</accession>
<dbReference type="EMBL" id="PKJS01000013">
    <property type="protein sequence ID" value="PKZ68125.1"/>
    <property type="molecule type" value="Genomic_DNA"/>
</dbReference>
<organism evidence="2 4">
    <name type="scientific">Faucicola osloensis</name>
    <name type="common">Moraxella osloensis</name>
    <dbReference type="NCBI Taxonomy" id="34062"/>
    <lineage>
        <taxon>Bacteria</taxon>
        <taxon>Pseudomonadati</taxon>
        <taxon>Pseudomonadota</taxon>
        <taxon>Gammaproteobacteria</taxon>
        <taxon>Moraxellales</taxon>
        <taxon>Moraxellaceae</taxon>
        <taxon>Faucicola</taxon>
    </lineage>
</organism>
<dbReference type="NCBIfam" id="TIGR02115">
    <property type="entry name" value="potass_kdpF"/>
    <property type="match status" value="1"/>
</dbReference>
<dbReference type="Pfam" id="PF09604">
    <property type="entry name" value="Potass_KdpF"/>
    <property type="match status" value="1"/>
</dbReference>
<proteinExistence type="predicted"/>
<reference evidence="1" key="3">
    <citation type="journal article" date="2018" name="Genome Announc.">
        <title>Complete Genome Sequences of Three Moraxella osloensis Strains Isolated from Human Skin.</title>
        <authorList>
            <person name="Lim J.Y."/>
            <person name="Hwang I."/>
            <person name="Ganzorig M."/>
            <person name="Huang S.L."/>
            <person name="Cho G.S."/>
            <person name="Franz C.M.A.P."/>
            <person name="Lee K."/>
        </authorList>
    </citation>
    <scope>NUCLEOTIDE SEQUENCE</scope>
    <source>
        <strain evidence="1">NP7</strain>
        <plasmid evidence="1">pNP7-3</plasmid>
    </source>
</reference>
<dbReference type="Proteomes" id="UP000229340">
    <property type="component" value="Plasmid pNP7-3"/>
</dbReference>
<dbReference type="Proteomes" id="UP000234914">
    <property type="component" value="Unassembled WGS sequence"/>
</dbReference>
<dbReference type="RefSeq" id="WP_072092986.1">
    <property type="nucleotide sequence ID" value="NZ_CP024446.1"/>
</dbReference>
<reference evidence="1" key="4">
    <citation type="journal article" date="2018" name="Misainmurhag Hoiji">
        <title>Complete genome sequence of multidrug-resistant Moraxella osloensis NP7 with multiple plasmids isolated from human skin.</title>
        <authorList>
            <person name="Ganzorig M."/>
            <person name="Lim J.Y."/>
            <person name="Hwang I."/>
            <person name="Lee K."/>
        </authorList>
    </citation>
    <scope>NUCLEOTIDE SEQUENCE</scope>
    <source>
        <strain evidence="1">NP7</strain>
        <plasmid evidence="1">pNP7-3</plasmid>
    </source>
</reference>
<geneLocation type="plasmid" evidence="3">
    <name>pnp7-3</name>
</geneLocation>
<reference evidence="2 4" key="2">
    <citation type="submission" date="2017-12" db="EMBL/GenBank/DDBJ databases">
        <title>Phylogenetic diversity of female urinary microbiome.</title>
        <authorList>
            <person name="Thomas-White K."/>
            <person name="Wolfe A.J."/>
        </authorList>
    </citation>
    <scope>NUCLEOTIDE SEQUENCE [LARGE SCALE GENOMIC DNA]</scope>
    <source>
        <strain evidence="2 4">UMB0416</strain>
    </source>
</reference>
<dbReference type="EMBL" id="CP024446">
    <property type="protein sequence ID" value="ATR79973.1"/>
    <property type="molecule type" value="Genomic_DNA"/>
</dbReference>
<keyword evidence="1" id="KW-0614">Plasmid</keyword>
<evidence type="ECO:0000313" key="2">
    <source>
        <dbReference type="EMBL" id="PKZ68125.1"/>
    </source>
</evidence>
<sequence>MQALAGLMALGLFIYLVYVLIKTEEF</sequence>
<geneLocation type="plasmid" evidence="1">
    <name>pNP7-3</name>
</geneLocation>